<dbReference type="EMBL" id="BTRK01000005">
    <property type="protein sequence ID" value="GMR52842.1"/>
    <property type="molecule type" value="Genomic_DNA"/>
</dbReference>
<dbReference type="Proteomes" id="UP001328107">
    <property type="component" value="Unassembled WGS sequence"/>
</dbReference>
<evidence type="ECO:0000256" key="1">
    <source>
        <dbReference type="SAM" id="MobiDB-lite"/>
    </source>
</evidence>
<feature type="compositionally biased region" description="Basic and acidic residues" evidence="1">
    <location>
        <begin position="109"/>
        <end position="124"/>
    </location>
</feature>
<reference evidence="3" key="1">
    <citation type="submission" date="2022-10" db="EMBL/GenBank/DDBJ databases">
        <title>Genome assembly of Pristionchus species.</title>
        <authorList>
            <person name="Yoshida K."/>
            <person name="Sommer R.J."/>
        </authorList>
    </citation>
    <scope>NUCLEOTIDE SEQUENCE [LARGE SCALE GENOMIC DNA]</scope>
    <source>
        <strain evidence="3">RS5460</strain>
    </source>
</reference>
<feature type="compositionally biased region" description="Basic and acidic residues" evidence="1">
    <location>
        <begin position="72"/>
        <end position="83"/>
    </location>
</feature>
<feature type="region of interest" description="Disordered" evidence="1">
    <location>
        <begin position="1"/>
        <end position="21"/>
    </location>
</feature>
<sequence length="139" mass="15708">TVLAEPHEQRQTERPGSGRADQMHAVIERLCCGSDECSKEQGCCSDLQPDGDTQRQRLLTANAHLPASEGTDQERNGSRERIAVEPDEHILQLLTLREGRFSEQRVDDVTTEAEHSHAHYTIHDDENDECESDDSRADW</sequence>
<feature type="region of interest" description="Disordered" evidence="1">
    <location>
        <begin position="63"/>
        <end position="83"/>
    </location>
</feature>
<dbReference type="AlphaFoldDB" id="A0AAN5I596"/>
<comment type="caution">
    <text evidence="2">The sequence shown here is derived from an EMBL/GenBank/DDBJ whole genome shotgun (WGS) entry which is preliminary data.</text>
</comment>
<feature type="non-terminal residue" evidence="2">
    <location>
        <position position="139"/>
    </location>
</feature>
<organism evidence="2 3">
    <name type="scientific">Pristionchus mayeri</name>
    <dbReference type="NCBI Taxonomy" id="1317129"/>
    <lineage>
        <taxon>Eukaryota</taxon>
        <taxon>Metazoa</taxon>
        <taxon>Ecdysozoa</taxon>
        <taxon>Nematoda</taxon>
        <taxon>Chromadorea</taxon>
        <taxon>Rhabditida</taxon>
        <taxon>Rhabditina</taxon>
        <taxon>Diplogasteromorpha</taxon>
        <taxon>Diplogasteroidea</taxon>
        <taxon>Neodiplogasteridae</taxon>
        <taxon>Pristionchus</taxon>
    </lineage>
</organism>
<keyword evidence="3" id="KW-1185">Reference proteome</keyword>
<accession>A0AAN5I596</accession>
<evidence type="ECO:0000313" key="2">
    <source>
        <dbReference type="EMBL" id="GMR52842.1"/>
    </source>
</evidence>
<gene>
    <name evidence="2" type="ORF">PMAYCL1PPCAC_23037</name>
</gene>
<feature type="compositionally biased region" description="Basic and acidic residues" evidence="1">
    <location>
        <begin position="1"/>
        <end position="13"/>
    </location>
</feature>
<feature type="non-terminal residue" evidence="2">
    <location>
        <position position="1"/>
    </location>
</feature>
<proteinExistence type="predicted"/>
<protein>
    <submittedName>
        <fullName evidence="2">Uncharacterized protein</fullName>
    </submittedName>
</protein>
<feature type="region of interest" description="Disordered" evidence="1">
    <location>
        <begin position="109"/>
        <end position="139"/>
    </location>
</feature>
<evidence type="ECO:0000313" key="3">
    <source>
        <dbReference type="Proteomes" id="UP001328107"/>
    </source>
</evidence>
<name>A0AAN5I596_9BILA</name>